<dbReference type="Proteomes" id="UP000070155">
    <property type="component" value="Unassembled WGS sequence"/>
</dbReference>
<keyword evidence="1" id="KW-0805">Transcription regulation</keyword>
<gene>
    <name evidence="5" type="ORF">AKJ36_01890</name>
</gene>
<dbReference type="Pfam" id="PF01037">
    <property type="entry name" value="AsnC_trans_reg"/>
    <property type="match status" value="1"/>
</dbReference>
<comment type="caution">
    <text evidence="5">The sequence shown here is derived from an EMBL/GenBank/DDBJ whole genome shotgun (WGS) entry which is preliminary data.</text>
</comment>
<dbReference type="InterPro" id="IPR000485">
    <property type="entry name" value="AsnC-type_HTH_dom"/>
</dbReference>
<protein>
    <recommendedName>
        <fullName evidence="4">HTH asnC-type domain-containing protein</fullName>
    </recommendedName>
</protein>
<evidence type="ECO:0000256" key="3">
    <source>
        <dbReference type="ARBA" id="ARBA00023163"/>
    </source>
</evidence>
<dbReference type="SUPFAM" id="SSF54909">
    <property type="entry name" value="Dimeric alpha+beta barrel"/>
    <property type="match status" value="1"/>
</dbReference>
<dbReference type="GO" id="GO:0005829">
    <property type="term" value="C:cytosol"/>
    <property type="evidence" value="ECO:0007669"/>
    <property type="project" value="TreeGrafter"/>
</dbReference>
<dbReference type="SUPFAM" id="SSF46785">
    <property type="entry name" value="Winged helix' DNA-binding domain"/>
    <property type="match status" value="1"/>
</dbReference>
<dbReference type="PANTHER" id="PTHR30154">
    <property type="entry name" value="LEUCINE-RESPONSIVE REGULATORY PROTEIN"/>
    <property type="match status" value="1"/>
</dbReference>
<dbReference type="InterPro" id="IPR019888">
    <property type="entry name" value="Tscrpt_reg_AsnC-like"/>
</dbReference>
<accession>A0A133UL68</accession>
<proteinExistence type="predicted"/>
<keyword evidence="2" id="KW-0238">DNA-binding</keyword>
<dbReference type="GO" id="GO:0043565">
    <property type="term" value="F:sequence-specific DNA binding"/>
    <property type="evidence" value="ECO:0007669"/>
    <property type="project" value="InterPro"/>
</dbReference>
<dbReference type="Pfam" id="PF13412">
    <property type="entry name" value="HTH_24"/>
    <property type="match status" value="1"/>
</dbReference>
<dbReference type="AlphaFoldDB" id="A0A133UL68"/>
<organism evidence="5 6">
    <name type="scientific">candidate division MSBL1 archaeon SCGC-AAA259I07</name>
    <dbReference type="NCBI Taxonomy" id="1698266"/>
    <lineage>
        <taxon>Archaea</taxon>
        <taxon>Methanobacteriati</taxon>
        <taxon>Methanobacteriota</taxon>
        <taxon>candidate division MSBL1</taxon>
    </lineage>
</organism>
<name>A0A133UL68_9EURY</name>
<dbReference type="InterPro" id="IPR011991">
    <property type="entry name" value="ArsR-like_HTH"/>
</dbReference>
<dbReference type="InterPro" id="IPR019887">
    <property type="entry name" value="Tscrpt_reg_AsnC/Lrp_C"/>
</dbReference>
<dbReference type="InterPro" id="IPR036388">
    <property type="entry name" value="WH-like_DNA-bd_sf"/>
</dbReference>
<dbReference type="Gene3D" id="3.30.70.920">
    <property type="match status" value="1"/>
</dbReference>
<evidence type="ECO:0000313" key="5">
    <source>
        <dbReference type="EMBL" id="KXA94937.1"/>
    </source>
</evidence>
<evidence type="ECO:0000259" key="4">
    <source>
        <dbReference type="PROSITE" id="PS50956"/>
    </source>
</evidence>
<dbReference type="PROSITE" id="PS50956">
    <property type="entry name" value="HTH_ASNC_2"/>
    <property type="match status" value="1"/>
</dbReference>
<evidence type="ECO:0000256" key="2">
    <source>
        <dbReference type="ARBA" id="ARBA00023125"/>
    </source>
</evidence>
<feature type="domain" description="HTH asnC-type" evidence="4">
    <location>
        <begin position="16"/>
        <end position="77"/>
    </location>
</feature>
<dbReference type="Gene3D" id="1.10.10.10">
    <property type="entry name" value="Winged helix-like DNA-binding domain superfamily/Winged helix DNA-binding domain"/>
    <property type="match status" value="1"/>
</dbReference>
<keyword evidence="6" id="KW-1185">Reference proteome</keyword>
<evidence type="ECO:0000256" key="1">
    <source>
        <dbReference type="ARBA" id="ARBA00023015"/>
    </source>
</evidence>
<dbReference type="EMBL" id="LHXQ01000021">
    <property type="protein sequence ID" value="KXA94937.1"/>
    <property type="molecule type" value="Genomic_DNA"/>
</dbReference>
<dbReference type="PANTHER" id="PTHR30154:SF34">
    <property type="entry name" value="TRANSCRIPTIONAL REGULATOR AZLB"/>
    <property type="match status" value="1"/>
</dbReference>
<sequence length="161" mass="17877">MVLRKPEFGGRLIRDLDSIDREILKMLVENGRATLSEMAEEVGLSASGVRRRIKVLEEKEVVQGYTAVVNPEKMGYGVVAFLSIDVRSGEAGRVAGALTRCKGVCEVHKTTGDHCLIAKMRAENRVQISEFVEDRVSTYQGVKDVNITMAIETYKEELLTT</sequence>
<dbReference type="InterPro" id="IPR011008">
    <property type="entry name" value="Dimeric_a/b-barrel"/>
</dbReference>
<dbReference type="CDD" id="cd00090">
    <property type="entry name" value="HTH_ARSR"/>
    <property type="match status" value="1"/>
</dbReference>
<evidence type="ECO:0000313" key="6">
    <source>
        <dbReference type="Proteomes" id="UP000070155"/>
    </source>
</evidence>
<dbReference type="GO" id="GO:0043200">
    <property type="term" value="P:response to amino acid"/>
    <property type="evidence" value="ECO:0007669"/>
    <property type="project" value="TreeGrafter"/>
</dbReference>
<reference evidence="5 6" key="1">
    <citation type="journal article" date="2016" name="Sci. Rep.">
        <title>Metabolic traits of an uncultured archaeal lineage -MSBL1- from brine pools of the Red Sea.</title>
        <authorList>
            <person name="Mwirichia R."/>
            <person name="Alam I."/>
            <person name="Rashid M."/>
            <person name="Vinu M."/>
            <person name="Ba-Alawi W."/>
            <person name="Anthony Kamau A."/>
            <person name="Kamanda Ngugi D."/>
            <person name="Goker M."/>
            <person name="Klenk H.P."/>
            <person name="Bajic V."/>
            <person name="Stingl U."/>
        </authorList>
    </citation>
    <scope>NUCLEOTIDE SEQUENCE [LARGE SCALE GENOMIC DNA]</scope>
    <source>
        <strain evidence="5">SCGC-AAA259I07</strain>
    </source>
</reference>
<keyword evidence="3" id="KW-0804">Transcription</keyword>
<dbReference type="InterPro" id="IPR036390">
    <property type="entry name" value="WH_DNA-bd_sf"/>
</dbReference>
<dbReference type="SMART" id="SM00344">
    <property type="entry name" value="HTH_ASNC"/>
    <property type="match status" value="1"/>
</dbReference>
<dbReference type="PRINTS" id="PR00033">
    <property type="entry name" value="HTHASNC"/>
</dbReference>